<dbReference type="GO" id="GO:0000166">
    <property type="term" value="F:nucleotide binding"/>
    <property type="evidence" value="ECO:0007669"/>
    <property type="project" value="UniProtKB-KW"/>
</dbReference>
<keyword evidence="2" id="KW-0274">FAD</keyword>
<feature type="binding site" evidence="2">
    <location>
        <position position="329"/>
    </location>
    <ligand>
        <name>FAD</name>
        <dbReference type="ChEBI" id="CHEBI:57692"/>
    </ligand>
</feature>
<dbReference type="Proteomes" id="UP001217500">
    <property type="component" value="Chromosome"/>
</dbReference>
<evidence type="ECO:0000256" key="2">
    <source>
        <dbReference type="PIRSR" id="PIRSR011396-2"/>
    </source>
</evidence>
<feature type="binding site" evidence="2">
    <location>
        <begin position="15"/>
        <end position="18"/>
    </location>
    <ligand>
        <name>FAD</name>
        <dbReference type="ChEBI" id="CHEBI:57692"/>
    </ligand>
</feature>
<dbReference type="EMBL" id="CP116805">
    <property type="protein sequence ID" value="WCL53475.1"/>
    <property type="molecule type" value="Genomic_DNA"/>
</dbReference>
<keyword evidence="2" id="KW-0285">Flavoprotein</keyword>
<dbReference type="PIRSF" id="PIRSF011396">
    <property type="entry name" value="Trp_halogenase"/>
    <property type="match status" value="1"/>
</dbReference>
<feature type="binding site" evidence="2">
    <location>
        <position position="80"/>
    </location>
    <ligand>
        <name>7-chloro-L-tryptophan</name>
        <dbReference type="ChEBI" id="CHEBI:58713"/>
    </ligand>
</feature>
<accession>A0AAF0BLI4</accession>
<feature type="binding site" evidence="2">
    <location>
        <position position="338"/>
    </location>
    <ligand>
        <name>L-tryptophan</name>
        <dbReference type="ChEBI" id="CHEBI:57912"/>
    </ligand>
</feature>
<organism evidence="3 4">
    <name type="scientific">Gimibacter soli</name>
    <dbReference type="NCBI Taxonomy" id="3024400"/>
    <lineage>
        <taxon>Bacteria</taxon>
        <taxon>Pseudomonadati</taxon>
        <taxon>Pseudomonadota</taxon>
        <taxon>Alphaproteobacteria</taxon>
        <taxon>Kordiimonadales</taxon>
        <taxon>Temperatibacteraceae</taxon>
        <taxon>Gimibacter</taxon>
    </lineage>
</organism>
<keyword evidence="4" id="KW-1185">Reference proteome</keyword>
<gene>
    <name evidence="3" type="ORF">PH603_13100</name>
</gene>
<keyword evidence="2" id="KW-0547">Nucleotide-binding</keyword>
<dbReference type="InterPro" id="IPR036188">
    <property type="entry name" value="FAD/NAD-bd_sf"/>
</dbReference>
<dbReference type="KEGG" id="gso:PH603_13100"/>
<sequence length="496" mass="55864">MMEGQVKRKVVIAGGGTAGWVAAAALSSQIGQLIDVTLVESDELGTVGVGEATIPTHRSYHDIIGVNEAEFMRATRATFKLGISFEHWGALGQKYIHSFGKIGVSSWMADFYHLWLEAQADGFGGDLGDYCLELRAAEAGKFAISQKPALNYAYHLDAGLYAKFLRAHCEKRGVRRIEGKIQEVRKNGENGFIDCLVMESGKEVKGDLFIDCTGFQALLIGKALGVPYEDWSHWLPMDSAIAVQTRAISVVPPYTRSIAQDAGWQWRIPLQHRVGNGHVYCSDYMSDDEARHILDHNLDGEQLFEPRLIRFRTGRRKKIWEKNCVALGLSSGFLEPLESTSIHLFQISATRLVQMFPFSGVSDSLTSFYNKLYDEELLGIRDFIILHYLATKRDDTPFWRDRQTLDIPGSLREKITLFKEHSIIHQAETDLFRADSWLQVMRGQGLHSEGYHHVGKLMKPEVLRANMEGYAARVKEFVSKLPRHEDFVAQYCSADA</sequence>
<dbReference type="Gene3D" id="3.50.50.60">
    <property type="entry name" value="FAD/NAD(P)-binding domain"/>
    <property type="match status" value="1"/>
</dbReference>
<feature type="binding site" evidence="2">
    <location>
        <position position="342"/>
    </location>
    <ligand>
        <name>FAD</name>
        <dbReference type="ChEBI" id="CHEBI:57692"/>
    </ligand>
</feature>
<feature type="active site" evidence="1">
    <location>
        <position position="80"/>
    </location>
</feature>
<proteinExistence type="predicted"/>
<dbReference type="GO" id="GO:0004497">
    <property type="term" value="F:monooxygenase activity"/>
    <property type="evidence" value="ECO:0007669"/>
    <property type="project" value="InterPro"/>
</dbReference>
<dbReference type="Pfam" id="PF04820">
    <property type="entry name" value="Trp_halogenase"/>
    <property type="match status" value="1"/>
</dbReference>
<dbReference type="InterPro" id="IPR033856">
    <property type="entry name" value="Trp_halogen"/>
</dbReference>
<name>A0AAF0BLI4_9PROT</name>
<protein>
    <submittedName>
        <fullName evidence="3">Tryptophan 7-halogenase</fullName>
    </submittedName>
</protein>
<dbReference type="InterPro" id="IPR050816">
    <property type="entry name" value="Flavin-dep_Halogenase_NPB"/>
</dbReference>
<dbReference type="InterPro" id="IPR006905">
    <property type="entry name" value="Flavin_halogenase"/>
</dbReference>
<dbReference type="AlphaFoldDB" id="A0AAF0BLI4"/>
<dbReference type="PANTHER" id="PTHR43747:SF4">
    <property type="entry name" value="FLAVIN-DEPENDENT TRYPTOPHAN HALOGENASE"/>
    <property type="match status" value="1"/>
</dbReference>
<reference evidence="3" key="1">
    <citation type="submission" date="2023-01" db="EMBL/GenBank/DDBJ databases">
        <title>The genome sequence of Kordiimonadaceae bacterium 6D33.</title>
        <authorList>
            <person name="Liu Y."/>
        </authorList>
    </citation>
    <scope>NUCLEOTIDE SEQUENCE</scope>
    <source>
        <strain evidence="3">6D33</strain>
    </source>
</reference>
<evidence type="ECO:0000313" key="3">
    <source>
        <dbReference type="EMBL" id="WCL53475.1"/>
    </source>
</evidence>
<evidence type="ECO:0000313" key="4">
    <source>
        <dbReference type="Proteomes" id="UP001217500"/>
    </source>
</evidence>
<evidence type="ECO:0000256" key="1">
    <source>
        <dbReference type="PIRSR" id="PIRSR011396-1"/>
    </source>
</evidence>
<dbReference type="PANTHER" id="PTHR43747">
    <property type="entry name" value="FAD-BINDING PROTEIN"/>
    <property type="match status" value="1"/>
</dbReference>
<dbReference type="SUPFAM" id="SSF51905">
    <property type="entry name" value="FAD/NAD(P)-binding domain"/>
    <property type="match status" value="1"/>
</dbReference>